<feature type="transmembrane region" description="Helical" evidence="2">
    <location>
        <begin position="114"/>
        <end position="133"/>
    </location>
</feature>
<evidence type="ECO:0000256" key="2">
    <source>
        <dbReference type="SAM" id="Phobius"/>
    </source>
</evidence>
<keyword evidence="2" id="KW-0472">Membrane</keyword>
<feature type="region of interest" description="Disordered" evidence="1">
    <location>
        <begin position="144"/>
        <end position="168"/>
    </location>
</feature>
<dbReference type="InterPro" id="IPR007730">
    <property type="entry name" value="SPOR-like_dom"/>
</dbReference>
<evidence type="ECO:0000259" key="3">
    <source>
        <dbReference type="Pfam" id="PF05036"/>
    </source>
</evidence>
<dbReference type="Proteomes" id="UP001211894">
    <property type="component" value="Unassembled WGS sequence"/>
</dbReference>
<comment type="caution">
    <text evidence="4">The sequence shown here is derived from an EMBL/GenBank/DDBJ whole genome shotgun (WGS) entry which is preliminary data.</text>
</comment>
<sequence length="329" mass="36501">MKKRRSKVISSENEPLRVMINGREEIIYGTEEELSKSNEEKKLIFSNWEEKRKAEQELSASQEDKTPETDEFTWVSPDEDLKDDPKVVTPFKKKMHDKGNKKAQGLFVYFMKRFATTIVFAILLGTGLGVFALNLSTTKEAVPATSSFDTDESKPVKAGDSSENSSATKENHNFKTFVVQVGKFSAKEGAESLVSQIINKGYAAISLTRDDGHYVIGGLSGEKQITLQLEQILKETDFDAWGGKELSFPLDSNVNQAFEKAAELSSKAILGAEVSAENIAELKAETDKVQSSGDNQSLINSLHKVENLLKKPTAENGWKSQQLLLNQLK</sequence>
<dbReference type="EMBL" id="JAQKAB010000009">
    <property type="protein sequence ID" value="MDA7027599.1"/>
    <property type="molecule type" value="Genomic_DNA"/>
</dbReference>
<feature type="compositionally biased region" description="Basic and acidic residues" evidence="1">
    <location>
        <begin position="54"/>
        <end position="68"/>
    </location>
</feature>
<organism evidence="4 5">
    <name type="scientific">Bacillus changyiensis</name>
    <dbReference type="NCBI Taxonomy" id="3004103"/>
    <lineage>
        <taxon>Bacteria</taxon>
        <taxon>Bacillati</taxon>
        <taxon>Bacillota</taxon>
        <taxon>Bacilli</taxon>
        <taxon>Bacillales</taxon>
        <taxon>Bacillaceae</taxon>
        <taxon>Bacillus</taxon>
    </lineage>
</organism>
<feature type="region of interest" description="Disordered" evidence="1">
    <location>
        <begin position="54"/>
        <end position="79"/>
    </location>
</feature>
<dbReference type="SUPFAM" id="SSF110997">
    <property type="entry name" value="Sporulation related repeat"/>
    <property type="match status" value="1"/>
</dbReference>
<keyword evidence="2" id="KW-1133">Transmembrane helix</keyword>
<feature type="domain" description="SPOR" evidence="3">
    <location>
        <begin position="175"/>
        <end position="214"/>
    </location>
</feature>
<evidence type="ECO:0000313" key="4">
    <source>
        <dbReference type="EMBL" id="MDA7027599.1"/>
    </source>
</evidence>
<dbReference type="InterPro" id="IPR036680">
    <property type="entry name" value="SPOR-like_sf"/>
</dbReference>
<keyword evidence="5" id="KW-1185">Reference proteome</keyword>
<dbReference type="RefSeq" id="WP_271341436.1">
    <property type="nucleotide sequence ID" value="NZ_JAQKAB010000009.1"/>
</dbReference>
<evidence type="ECO:0000256" key="1">
    <source>
        <dbReference type="SAM" id="MobiDB-lite"/>
    </source>
</evidence>
<evidence type="ECO:0000313" key="5">
    <source>
        <dbReference type="Proteomes" id="UP001211894"/>
    </source>
</evidence>
<reference evidence="4 5" key="1">
    <citation type="submission" date="2023-01" db="EMBL/GenBank/DDBJ databases">
        <title>Bacillus changyiensis sp. nov., isolated from a coastal deposit.</title>
        <authorList>
            <person name="Xiao G."/>
            <person name="Lai Q."/>
            <person name="Hu Z."/>
            <person name="Shao Z."/>
        </authorList>
    </citation>
    <scope>NUCLEOTIDE SEQUENCE [LARGE SCALE GENOMIC DNA]</scope>
    <source>
        <strain evidence="4 5">CLL-7-23</strain>
    </source>
</reference>
<accession>A0ABT4X778</accession>
<protein>
    <submittedName>
        <fullName evidence="4">SPOR domain-containing protein</fullName>
    </submittedName>
</protein>
<gene>
    <name evidence="4" type="ORF">PJ311_13500</name>
</gene>
<proteinExistence type="predicted"/>
<dbReference type="Pfam" id="PF05036">
    <property type="entry name" value="SPOR"/>
    <property type="match status" value="1"/>
</dbReference>
<name>A0ABT4X778_9BACI</name>
<keyword evidence="2" id="KW-0812">Transmembrane</keyword>